<feature type="binding site" evidence="4">
    <location>
        <position position="33"/>
    </location>
    <ligand>
        <name>a divalent metal cation</name>
        <dbReference type="ChEBI" id="CHEBI:60240"/>
    </ligand>
</feature>
<evidence type="ECO:0000256" key="3">
    <source>
        <dbReference type="PIRSR" id="PIRSR605511-1"/>
    </source>
</evidence>
<dbReference type="InterPro" id="IPR051262">
    <property type="entry name" value="SMP-30/CGR1_Lactonase"/>
</dbReference>
<dbReference type="Pfam" id="PF08450">
    <property type="entry name" value="SGL"/>
    <property type="match status" value="1"/>
</dbReference>
<organism evidence="6 7">
    <name type="scientific">Gloeothece verrucosa (strain PCC 7822)</name>
    <name type="common">Cyanothece sp. (strain PCC 7822)</name>
    <dbReference type="NCBI Taxonomy" id="497965"/>
    <lineage>
        <taxon>Bacteria</taxon>
        <taxon>Bacillati</taxon>
        <taxon>Cyanobacteriota</taxon>
        <taxon>Cyanophyceae</taxon>
        <taxon>Oscillatoriophycideae</taxon>
        <taxon>Chroococcales</taxon>
        <taxon>Aphanothecaceae</taxon>
        <taxon>Gloeothece</taxon>
        <taxon>Gloeothece verrucosa</taxon>
    </lineage>
</organism>
<dbReference type="OrthoDB" id="2633250at2"/>
<gene>
    <name evidence="6" type="ordered locus">Cyan7822_6104</name>
</gene>
<evidence type="ECO:0000256" key="1">
    <source>
        <dbReference type="ARBA" id="ARBA00008853"/>
    </source>
</evidence>
<dbReference type="Proteomes" id="UP000008206">
    <property type="component" value="Plasmid Cy782201"/>
</dbReference>
<comment type="cofactor">
    <cofactor evidence="4">
        <name>Zn(2+)</name>
        <dbReference type="ChEBI" id="CHEBI:29105"/>
    </cofactor>
    <text evidence="4">Binds 1 divalent metal cation per subunit.</text>
</comment>
<feature type="binding site" evidence="4">
    <location>
        <position position="231"/>
    </location>
    <ligand>
        <name>a divalent metal cation</name>
        <dbReference type="ChEBI" id="CHEBI:60240"/>
    </ligand>
</feature>
<dbReference type="SUPFAM" id="SSF63829">
    <property type="entry name" value="Calcium-dependent phosphotriesterase"/>
    <property type="match status" value="1"/>
</dbReference>
<dbReference type="EC" id="3.1.1.17" evidence="6"/>
<geneLocation type="plasmid" evidence="6 7">
    <name>Cy782201</name>
</geneLocation>
<reference evidence="7" key="1">
    <citation type="journal article" date="2011" name="MBio">
        <title>Novel metabolic attributes of the genus Cyanothece, comprising a group of unicellular nitrogen-fixing Cyanobacteria.</title>
        <authorList>
            <person name="Bandyopadhyay A."/>
            <person name="Elvitigala T."/>
            <person name="Welsh E."/>
            <person name="Stockel J."/>
            <person name="Liberton M."/>
            <person name="Min H."/>
            <person name="Sherman L.A."/>
            <person name="Pakrasi H.B."/>
        </authorList>
    </citation>
    <scope>NUCLEOTIDE SEQUENCE [LARGE SCALE GENOMIC DNA]</scope>
    <source>
        <strain evidence="7">PCC 7822</strain>
        <plasmid evidence="7">Cy782201</plasmid>
    </source>
</reference>
<dbReference type="KEGG" id="cyj:Cyan7822_6104"/>
<dbReference type="AlphaFoldDB" id="E0ULW2"/>
<dbReference type="Gene3D" id="2.120.10.30">
    <property type="entry name" value="TolB, C-terminal domain"/>
    <property type="match status" value="1"/>
</dbReference>
<dbReference type="PANTHER" id="PTHR47572">
    <property type="entry name" value="LIPOPROTEIN-RELATED"/>
    <property type="match status" value="1"/>
</dbReference>
<dbReference type="EMBL" id="CP002199">
    <property type="protein sequence ID" value="ADN17942.1"/>
    <property type="molecule type" value="Genomic_DNA"/>
</dbReference>
<protein>
    <submittedName>
        <fullName evidence="6">Gluconolactonase</fullName>
        <ecNumber evidence="6">3.1.1.17</ecNumber>
    </submittedName>
</protein>
<feature type="active site" description="Proton donor/acceptor" evidence="3">
    <location>
        <position position="231"/>
    </location>
</feature>
<dbReference type="InterPro" id="IPR013658">
    <property type="entry name" value="SGL"/>
</dbReference>
<name>E0ULW2_GLOV7</name>
<accession>E0ULW2</accession>
<evidence type="ECO:0000256" key="2">
    <source>
        <dbReference type="ARBA" id="ARBA00022801"/>
    </source>
</evidence>
<dbReference type="GO" id="GO:0046872">
    <property type="term" value="F:metal ion binding"/>
    <property type="evidence" value="ECO:0007669"/>
    <property type="project" value="UniProtKB-KW"/>
</dbReference>
<feature type="domain" description="SMP-30/Gluconolactonase/LRE-like region" evidence="5">
    <location>
        <begin position="31"/>
        <end position="286"/>
    </location>
</feature>
<dbReference type="PANTHER" id="PTHR47572:SF4">
    <property type="entry name" value="LACTONASE DRP35"/>
    <property type="match status" value="1"/>
</dbReference>
<sequence>MPEAIEIYDDRMVSLMGQVNVVEKIADSAVWSEGPVYIQEDDSIIWSDAHGNRLLRWSVKDGVTVLRDPSDYQSGNYRDKEGRIVACSSGLRAIIRQEHDGEWKILVDRYQNKRLNSPNDLVVKSDGTIWFTDPTYGITEPNQGYGGEQEQPGCFVYRFEPKSGEIEAVVTDMIRPNGLAFSPDEKLLYVSDTASHNIPDAPHHIRVYEVIEGRQIANGRVFAVIEPGEPDGFRIDAQGNIFTSSSDSVQVYAPDGTRLGKIPVPETCTNMTFGGPKGDRLFITAGHSLYAIDLNTHG</sequence>
<evidence type="ECO:0000259" key="5">
    <source>
        <dbReference type="Pfam" id="PF08450"/>
    </source>
</evidence>
<keyword evidence="6" id="KW-0614">Plasmid</keyword>
<evidence type="ECO:0000313" key="7">
    <source>
        <dbReference type="Proteomes" id="UP000008206"/>
    </source>
</evidence>
<keyword evidence="7" id="KW-1185">Reference proteome</keyword>
<evidence type="ECO:0000313" key="6">
    <source>
        <dbReference type="EMBL" id="ADN17942.1"/>
    </source>
</evidence>
<keyword evidence="4" id="KW-0479">Metal-binding</keyword>
<evidence type="ECO:0000256" key="4">
    <source>
        <dbReference type="PIRSR" id="PIRSR605511-2"/>
    </source>
</evidence>
<feature type="binding site" evidence="4">
    <location>
        <position position="177"/>
    </location>
    <ligand>
        <name>a divalent metal cation</name>
        <dbReference type="ChEBI" id="CHEBI:60240"/>
    </ligand>
</feature>
<dbReference type="HOGENOM" id="CLU_036110_0_0_3"/>
<dbReference type="GO" id="GO:0004341">
    <property type="term" value="F:gluconolactonase activity"/>
    <property type="evidence" value="ECO:0007669"/>
    <property type="project" value="UniProtKB-EC"/>
</dbReference>
<dbReference type="InterPro" id="IPR005511">
    <property type="entry name" value="SMP-30"/>
</dbReference>
<dbReference type="InterPro" id="IPR011042">
    <property type="entry name" value="6-blade_b-propeller_TolB-like"/>
</dbReference>
<feature type="binding site" evidence="4">
    <location>
        <position position="119"/>
    </location>
    <ligand>
        <name>substrate</name>
    </ligand>
</feature>
<proteinExistence type="inferred from homology"/>
<keyword evidence="2 6" id="KW-0378">Hydrolase</keyword>
<dbReference type="RefSeq" id="WP_013334692.1">
    <property type="nucleotide sequence ID" value="NC_014533.1"/>
</dbReference>
<comment type="similarity">
    <text evidence="1">Belongs to the SMP-30/CGR1 family.</text>
</comment>
<keyword evidence="4" id="KW-0862">Zinc</keyword>
<dbReference type="PRINTS" id="PR01790">
    <property type="entry name" value="SMP30FAMILY"/>
</dbReference>